<protein>
    <recommendedName>
        <fullName evidence="4">CCHC-type domain-containing protein</fullName>
    </recommendedName>
</protein>
<organism evidence="2 3">
    <name type="scientific">Perkinsus olseni</name>
    <name type="common">Perkinsus atlanticus</name>
    <dbReference type="NCBI Taxonomy" id="32597"/>
    <lineage>
        <taxon>Eukaryota</taxon>
        <taxon>Sar</taxon>
        <taxon>Alveolata</taxon>
        <taxon>Perkinsozoa</taxon>
        <taxon>Perkinsea</taxon>
        <taxon>Perkinsida</taxon>
        <taxon>Perkinsidae</taxon>
        <taxon>Perkinsus</taxon>
    </lineage>
</organism>
<dbReference type="AlphaFoldDB" id="A0A7J6P3J4"/>
<dbReference type="Proteomes" id="UP000541610">
    <property type="component" value="Unassembled WGS sequence"/>
</dbReference>
<dbReference type="GO" id="GO:0003676">
    <property type="term" value="F:nucleic acid binding"/>
    <property type="evidence" value="ECO:0007669"/>
    <property type="project" value="InterPro"/>
</dbReference>
<dbReference type="Gene3D" id="4.10.60.10">
    <property type="entry name" value="Zinc finger, CCHC-type"/>
    <property type="match status" value="1"/>
</dbReference>
<dbReference type="GO" id="GO:0008270">
    <property type="term" value="F:zinc ion binding"/>
    <property type="evidence" value="ECO:0007669"/>
    <property type="project" value="InterPro"/>
</dbReference>
<evidence type="ECO:0000256" key="1">
    <source>
        <dbReference type="SAM" id="MobiDB-lite"/>
    </source>
</evidence>
<evidence type="ECO:0000313" key="2">
    <source>
        <dbReference type="EMBL" id="KAF4689871.1"/>
    </source>
</evidence>
<dbReference type="OrthoDB" id="3863715at2759"/>
<dbReference type="InterPro" id="IPR036875">
    <property type="entry name" value="Znf_CCHC_sf"/>
</dbReference>
<gene>
    <name evidence="2" type="ORF">FOZ60_001064</name>
</gene>
<comment type="caution">
    <text evidence="2">The sequence shown here is derived from an EMBL/GenBank/DDBJ whole genome shotgun (WGS) entry which is preliminary data.</text>
</comment>
<proteinExistence type="predicted"/>
<dbReference type="SUPFAM" id="SSF57756">
    <property type="entry name" value="Retrovirus zinc finger-like domains"/>
    <property type="match status" value="1"/>
</dbReference>
<sequence>MATDAQYCSAPGFAEIRDSILRVCNTSNMGAAKKSEEGLVKAQSRLIGLLEDHSALKDELSKSKSNPQQQQQQQQQLAQGGSKKGLNAFVRVRRGLEGLLSAGIMVVWRLMKPGIRHRKVVCYHCCAIGKSAHLAKDCPNEVASYKCGLKGHEDRACPGGPPRCVNCK</sequence>
<dbReference type="EMBL" id="JABANP010000113">
    <property type="protein sequence ID" value="KAF4689871.1"/>
    <property type="molecule type" value="Genomic_DNA"/>
</dbReference>
<feature type="region of interest" description="Disordered" evidence="1">
    <location>
        <begin position="59"/>
        <end position="82"/>
    </location>
</feature>
<evidence type="ECO:0000313" key="3">
    <source>
        <dbReference type="Proteomes" id="UP000541610"/>
    </source>
</evidence>
<accession>A0A7J6P3J4</accession>
<name>A0A7J6P3J4_PEROL</name>
<evidence type="ECO:0008006" key="4">
    <source>
        <dbReference type="Google" id="ProtNLM"/>
    </source>
</evidence>
<reference evidence="2 3" key="1">
    <citation type="submission" date="2020-04" db="EMBL/GenBank/DDBJ databases">
        <title>Perkinsus olseni comparative genomics.</title>
        <authorList>
            <person name="Bogema D.R."/>
        </authorList>
    </citation>
    <scope>NUCLEOTIDE SEQUENCE [LARGE SCALE GENOMIC DNA]</scope>
    <source>
        <strain evidence="2">00978-12</strain>
    </source>
</reference>